<dbReference type="Gene3D" id="3.20.20.80">
    <property type="entry name" value="Glycosidases"/>
    <property type="match status" value="1"/>
</dbReference>
<dbReference type="AlphaFoldDB" id="A0AAD8M1A6"/>
<dbReference type="EMBL" id="JAUIZM010000011">
    <property type="protein sequence ID" value="KAK1358215.1"/>
    <property type="molecule type" value="Genomic_DNA"/>
</dbReference>
<dbReference type="SUPFAM" id="SSF51445">
    <property type="entry name" value="(Trans)glycosidases"/>
    <property type="match status" value="1"/>
</dbReference>
<evidence type="ECO:0000256" key="1">
    <source>
        <dbReference type="SAM" id="MobiDB-lite"/>
    </source>
</evidence>
<reference evidence="2" key="2">
    <citation type="submission" date="2023-05" db="EMBL/GenBank/DDBJ databases">
        <authorList>
            <person name="Schelkunov M.I."/>
        </authorList>
    </citation>
    <scope>NUCLEOTIDE SEQUENCE</scope>
    <source>
        <strain evidence="2">Hsosn_3</strain>
        <tissue evidence="2">Leaf</tissue>
    </source>
</reference>
<dbReference type="Proteomes" id="UP001237642">
    <property type="component" value="Unassembled WGS sequence"/>
</dbReference>
<dbReference type="InterPro" id="IPR017853">
    <property type="entry name" value="GH"/>
</dbReference>
<keyword evidence="3" id="KW-1185">Reference proteome</keyword>
<organism evidence="2 3">
    <name type="scientific">Heracleum sosnowskyi</name>
    <dbReference type="NCBI Taxonomy" id="360622"/>
    <lineage>
        <taxon>Eukaryota</taxon>
        <taxon>Viridiplantae</taxon>
        <taxon>Streptophyta</taxon>
        <taxon>Embryophyta</taxon>
        <taxon>Tracheophyta</taxon>
        <taxon>Spermatophyta</taxon>
        <taxon>Magnoliopsida</taxon>
        <taxon>eudicotyledons</taxon>
        <taxon>Gunneridae</taxon>
        <taxon>Pentapetalae</taxon>
        <taxon>asterids</taxon>
        <taxon>campanulids</taxon>
        <taxon>Apiales</taxon>
        <taxon>Apiaceae</taxon>
        <taxon>Apioideae</taxon>
        <taxon>apioid superclade</taxon>
        <taxon>Tordylieae</taxon>
        <taxon>Tordyliinae</taxon>
        <taxon>Heracleum</taxon>
    </lineage>
</organism>
<feature type="region of interest" description="Disordered" evidence="1">
    <location>
        <begin position="75"/>
        <end position="110"/>
    </location>
</feature>
<evidence type="ECO:0000313" key="2">
    <source>
        <dbReference type="EMBL" id="KAK1358215.1"/>
    </source>
</evidence>
<name>A0AAD8M1A6_9APIA</name>
<comment type="caution">
    <text evidence="2">The sequence shown here is derived from an EMBL/GenBank/DDBJ whole genome shotgun (WGS) entry which is preliminary data.</text>
</comment>
<evidence type="ECO:0000313" key="3">
    <source>
        <dbReference type="Proteomes" id="UP001237642"/>
    </source>
</evidence>
<proteinExistence type="predicted"/>
<protein>
    <submittedName>
        <fullName evidence="2">Uncharacterized protein</fullName>
    </submittedName>
</protein>
<reference evidence="2" key="1">
    <citation type="submission" date="2023-02" db="EMBL/GenBank/DDBJ databases">
        <title>Genome of toxic invasive species Heracleum sosnowskyi carries increased number of genes despite the absence of recent whole-genome duplications.</title>
        <authorList>
            <person name="Schelkunov M."/>
            <person name="Shtratnikova V."/>
            <person name="Makarenko M."/>
            <person name="Klepikova A."/>
            <person name="Omelchenko D."/>
            <person name="Novikova G."/>
            <person name="Obukhova E."/>
            <person name="Bogdanov V."/>
            <person name="Penin A."/>
            <person name="Logacheva M."/>
        </authorList>
    </citation>
    <scope>NUCLEOTIDE SEQUENCE</scope>
    <source>
        <strain evidence="2">Hsosn_3</strain>
        <tissue evidence="2">Leaf</tissue>
    </source>
</reference>
<feature type="compositionally biased region" description="Acidic residues" evidence="1">
    <location>
        <begin position="75"/>
        <end position="85"/>
    </location>
</feature>
<gene>
    <name evidence="2" type="ORF">POM88_051471</name>
</gene>
<accession>A0AAD8M1A6</accession>
<sequence length="110" mass="12169">MFDAQIDTTYAVLEKTGFGKTEVIVSETDGVFRGDANGLGASAKIAKTCNSNLRKRLLKKGFVLALYARFLWDAEEDEDEEEETDKGENLYDSGANRFEGSSGWMRVTAT</sequence>